<accession>A0ABS6G5D1</accession>
<keyword evidence="5 6" id="KW-0472">Membrane</keyword>
<reference evidence="7 8" key="1">
    <citation type="submission" date="2021-06" db="EMBL/GenBank/DDBJ databases">
        <authorList>
            <person name="Sun Q."/>
            <person name="Li D."/>
        </authorList>
    </citation>
    <scope>NUCLEOTIDE SEQUENCE [LARGE SCALE GENOMIC DNA]</scope>
    <source>
        <strain evidence="7 8">MSJ-5</strain>
    </source>
</reference>
<feature type="transmembrane region" description="Helical" evidence="6">
    <location>
        <begin position="393"/>
        <end position="411"/>
    </location>
</feature>
<keyword evidence="2 6" id="KW-0812">Transmembrane</keyword>
<feature type="transmembrane region" description="Helical" evidence="6">
    <location>
        <begin position="121"/>
        <end position="142"/>
    </location>
</feature>
<organism evidence="7 8">
    <name type="scientific">Alkaliphilus flagellatus</name>
    <dbReference type="NCBI Taxonomy" id="2841507"/>
    <lineage>
        <taxon>Bacteria</taxon>
        <taxon>Bacillati</taxon>
        <taxon>Bacillota</taxon>
        <taxon>Clostridia</taxon>
        <taxon>Peptostreptococcales</taxon>
        <taxon>Natronincolaceae</taxon>
        <taxon>Alkaliphilus</taxon>
    </lineage>
</organism>
<evidence type="ECO:0000256" key="3">
    <source>
        <dbReference type="ARBA" id="ARBA00022960"/>
    </source>
</evidence>
<evidence type="ECO:0000256" key="4">
    <source>
        <dbReference type="ARBA" id="ARBA00022989"/>
    </source>
</evidence>
<feature type="transmembrane region" description="Helical" evidence="6">
    <location>
        <begin position="12"/>
        <end position="31"/>
    </location>
</feature>
<proteinExistence type="predicted"/>
<evidence type="ECO:0000313" key="7">
    <source>
        <dbReference type="EMBL" id="MBU5676576.1"/>
    </source>
</evidence>
<dbReference type="Pfam" id="PF01098">
    <property type="entry name" value="FTSW_RODA_SPOVE"/>
    <property type="match status" value="1"/>
</dbReference>
<feature type="transmembrane region" description="Helical" evidence="6">
    <location>
        <begin position="220"/>
        <end position="237"/>
    </location>
</feature>
<comment type="subcellular location">
    <subcellularLocation>
        <location evidence="1">Membrane</location>
        <topology evidence="1">Multi-pass membrane protein</topology>
    </subcellularLocation>
</comment>
<feature type="transmembrane region" description="Helical" evidence="6">
    <location>
        <begin position="96"/>
        <end position="114"/>
    </location>
</feature>
<keyword evidence="4 6" id="KW-1133">Transmembrane helix</keyword>
<dbReference type="PANTHER" id="PTHR30474:SF3">
    <property type="entry name" value="PEPTIDOGLYCAN GLYCOSYLTRANSFERASE RODA"/>
    <property type="match status" value="1"/>
</dbReference>
<sequence length="429" mass="48770">MMNIYNLFKIRRPIYILIIVNLLFFGLLYLYVQPLDYSILAAGGGVIGLMLVSYVVIVKRQMGDQYIFLIISMLTSLGIIMLYRLNPSYGLKQIKIYGLGVILYFLSYIFFRLIKNWDRYIFFYIGFNILLFLATFALGTNIKGATNWINIGGFSFQPAEIIKISFVFFIASYYKLRLSSDEEVVLSKQLYKYKEKIKNVYVFLGLVYMHIFFLLLQRELGISMLFYIVFLSIFYIYEEDQKLLLYNLGLAVVIGILSYFTMSHVEVRLTTWINPWKDISGRGYQITQSLFAIAAGGFFGTGLGLGNPQYIPEVHTDFIFSAICEEMGVFGGMAVVLLYFILTYRGFKIALTIKEPFKKIVALGITLIYGYQTFIIVGGVIKLIPLTGVTLPFISYGGTSLISAFIAFGILQAISKKTLEGEEVALVGE</sequence>
<keyword evidence="8" id="KW-1185">Reference proteome</keyword>
<comment type="caution">
    <text evidence="7">The sequence shown here is derived from an EMBL/GenBank/DDBJ whole genome shotgun (WGS) entry which is preliminary data.</text>
</comment>
<feature type="transmembrane region" description="Helical" evidence="6">
    <location>
        <begin position="154"/>
        <end position="176"/>
    </location>
</feature>
<keyword evidence="3" id="KW-0133">Cell shape</keyword>
<feature type="transmembrane region" description="Helical" evidence="6">
    <location>
        <begin position="360"/>
        <end position="381"/>
    </location>
</feature>
<feature type="transmembrane region" description="Helical" evidence="6">
    <location>
        <begin position="244"/>
        <end position="262"/>
    </location>
</feature>
<evidence type="ECO:0000256" key="6">
    <source>
        <dbReference type="SAM" id="Phobius"/>
    </source>
</evidence>
<evidence type="ECO:0000256" key="2">
    <source>
        <dbReference type="ARBA" id="ARBA00022692"/>
    </source>
</evidence>
<evidence type="ECO:0000313" key="8">
    <source>
        <dbReference type="Proteomes" id="UP000779508"/>
    </source>
</evidence>
<evidence type="ECO:0000256" key="5">
    <source>
        <dbReference type="ARBA" id="ARBA00023136"/>
    </source>
</evidence>
<dbReference type="InterPro" id="IPR001182">
    <property type="entry name" value="FtsW/RodA"/>
</dbReference>
<protein>
    <submittedName>
        <fullName evidence="7">FtsW/RodA/SpoVE family cell cycle protein</fullName>
    </submittedName>
</protein>
<feature type="transmembrane region" description="Helical" evidence="6">
    <location>
        <begin position="318"/>
        <end position="340"/>
    </location>
</feature>
<dbReference type="Proteomes" id="UP000779508">
    <property type="component" value="Unassembled WGS sequence"/>
</dbReference>
<feature type="transmembrane region" description="Helical" evidence="6">
    <location>
        <begin position="197"/>
        <end position="214"/>
    </location>
</feature>
<evidence type="ECO:0000256" key="1">
    <source>
        <dbReference type="ARBA" id="ARBA00004141"/>
    </source>
</evidence>
<dbReference type="EMBL" id="JAHLQK010000003">
    <property type="protein sequence ID" value="MBU5676576.1"/>
    <property type="molecule type" value="Genomic_DNA"/>
</dbReference>
<name>A0ABS6G5D1_9FIRM</name>
<feature type="transmembrane region" description="Helical" evidence="6">
    <location>
        <begin position="37"/>
        <end position="57"/>
    </location>
</feature>
<gene>
    <name evidence="7" type="ORF">KQI88_09115</name>
</gene>
<dbReference type="PANTHER" id="PTHR30474">
    <property type="entry name" value="CELL CYCLE PROTEIN"/>
    <property type="match status" value="1"/>
</dbReference>
<feature type="transmembrane region" description="Helical" evidence="6">
    <location>
        <begin position="66"/>
        <end position="84"/>
    </location>
</feature>